<keyword evidence="1" id="KW-0472">Membrane</keyword>
<dbReference type="AlphaFoldDB" id="A0A0E9PV29"/>
<name>A0A0E9PV29_ANGAN</name>
<evidence type="ECO:0000256" key="1">
    <source>
        <dbReference type="SAM" id="Phobius"/>
    </source>
</evidence>
<accession>A0A0E9PV29</accession>
<evidence type="ECO:0000313" key="2">
    <source>
        <dbReference type="EMBL" id="JAH08147.1"/>
    </source>
</evidence>
<keyword evidence="1" id="KW-0812">Transmembrane</keyword>
<proteinExistence type="predicted"/>
<feature type="transmembrane region" description="Helical" evidence="1">
    <location>
        <begin position="12"/>
        <end position="31"/>
    </location>
</feature>
<dbReference type="EMBL" id="GBXM01100430">
    <property type="protein sequence ID" value="JAH08147.1"/>
    <property type="molecule type" value="Transcribed_RNA"/>
</dbReference>
<reference evidence="2" key="1">
    <citation type="submission" date="2014-11" db="EMBL/GenBank/DDBJ databases">
        <authorList>
            <person name="Amaro Gonzalez C."/>
        </authorList>
    </citation>
    <scope>NUCLEOTIDE SEQUENCE</scope>
</reference>
<keyword evidence="1" id="KW-1133">Transmembrane helix</keyword>
<sequence>MQKIVVHIPKLIIIHTCMAFCTRQYAIFHFYKCYYL</sequence>
<reference evidence="2" key="2">
    <citation type="journal article" date="2015" name="Fish Shellfish Immunol.">
        <title>Early steps in the European eel (Anguilla anguilla)-Vibrio vulnificus interaction in the gills: Role of the RtxA13 toxin.</title>
        <authorList>
            <person name="Callol A."/>
            <person name="Pajuelo D."/>
            <person name="Ebbesson L."/>
            <person name="Teles M."/>
            <person name="MacKenzie S."/>
            <person name="Amaro C."/>
        </authorList>
    </citation>
    <scope>NUCLEOTIDE SEQUENCE</scope>
</reference>
<protein>
    <submittedName>
        <fullName evidence="2">Uncharacterized protein</fullName>
    </submittedName>
</protein>
<organism evidence="2">
    <name type="scientific">Anguilla anguilla</name>
    <name type="common">European freshwater eel</name>
    <name type="synonym">Muraena anguilla</name>
    <dbReference type="NCBI Taxonomy" id="7936"/>
    <lineage>
        <taxon>Eukaryota</taxon>
        <taxon>Metazoa</taxon>
        <taxon>Chordata</taxon>
        <taxon>Craniata</taxon>
        <taxon>Vertebrata</taxon>
        <taxon>Euteleostomi</taxon>
        <taxon>Actinopterygii</taxon>
        <taxon>Neopterygii</taxon>
        <taxon>Teleostei</taxon>
        <taxon>Anguilliformes</taxon>
        <taxon>Anguillidae</taxon>
        <taxon>Anguilla</taxon>
    </lineage>
</organism>